<accession>B9JGB6</accession>
<gene>
    <name evidence="1" type="ordered locus">Arad_2781</name>
</gene>
<sequence length="56" mass="6295">MQTITVSRNAAVSCSHARRYPRPEASLLFAQQCFAKLPGFRAETIGFWNGFPYEGD</sequence>
<dbReference type="EMBL" id="CP000628">
    <property type="protein sequence ID" value="ACM26891.1"/>
    <property type="molecule type" value="Genomic_DNA"/>
</dbReference>
<dbReference type="STRING" id="311403.Arad_2781"/>
<dbReference type="Proteomes" id="UP000001600">
    <property type="component" value="Chromosome 1"/>
</dbReference>
<dbReference type="HOGENOM" id="CLU_3003777_0_0_5"/>
<dbReference type="AlphaFoldDB" id="B9JGB6"/>
<evidence type="ECO:0000313" key="1">
    <source>
        <dbReference type="EMBL" id="ACM26891.1"/>
    </source>
</evidence>
<reference evidence="1 2" key="1">
    <citation type="journal article" date="2009" name="J. Bacteriol.">
        <title>Genome sequences of three Agrobacterium biovars help elucidate the evolution of multichromosome genomes in bacteria.</title>
        <authorList>
            <person name="Slater S.C."/>
            <person name="Goldman B.S."/>
            <person name="Goodner B."/>
            <person name="Setubal J.C."/>
            <person name="Farrand S.K."/>
            <person name="Nester E.W."/>
            <person name="Burr T.J."/>
            <person name="Banta L."/>
            <person name="Dickerman A.W."/>
            <person name="Paulsen I."/>
            <person name="Otten L."/>
            <person name="Suen G."/>
            <person name="Welch R."/>
            <person name="Almeida N.F."/>
            <person name="Arnold F."/>
            <person name="Burton O.T."/>
            <person name="Du Z."/>
            <person name="Ewing A."/>
            <person name="Godsy E."/>
            <person name="Heisel S."/>
            <person name="Houmiel K.L."/>
            <person name="Jhaveri J."/>
            <person name="Lu J."/>
            <person name="Miller N.M."/>
            <person name="Norton S."/>
            <person name="Chen Q."/>
            <person name="Phoolcharoen W."/>
            <person name="Ohlin V."/>
            <person name="Ondrusek D."/>
            <person name="Pride N."/>
            <person name="Stricklin S.L."/>
            <person name="Sun J."/>
            <person name="Wheeler C."/>
            <person name="Wilson L."/>
            <person name="Zhu H."/>
            <person name="Wood D.W."/>
        </authorList>
    </citation>
    <scope>NUCLEOTIDE SEQUENCE [LARGE SCALE GENOMIC DNA]</scope>
    <source>
        <strain evidence="2">K84 / ATCC BAA-868</strain>
    </source>
</reference>
<organism evidence="1 2">
    <name type="scientific">Rhizobium rhizogenes (strain K84 / ATCC BAA-868)</name>
    <name type="common">Agrobacterium radiobacter</name>
    <dbReference type="NCBI Taxonomy" id="311403"/>
    <lineage>
        <taxon>Bacteria</taxon>
        <taxon>Pseudomonadati</taxon>
        <taxon>Pseudomonadota</taxon>
        <taxon>Alphaproteobacteria</taxon>
        <taxon>Hyphomicrobiales</taxon>
        <taxon>Rhizobiaceae</taxon>
        <taxon>Rhizobium/Agrobacterium group</taxon>
        <taxon>Rhizobium</taxon>
    </lineage>
</organism>
<name>B9JGB6_RHIR8</name>
<evidence type="ECO:0000313" key="2">
    <source>
        <dbReference type="Proteomes" id="UP000001600"/>
    </source>
</evidence>
<protein>
    <submittedName>
        <fullName evidence="1">Uncharacterized protein</fullName>
    </submittedName>
</protein>
<dbReference type="KEGG" id="ara:Arad_2781"/>
<proteinExistence type="predicted"/>